<proteinExistence type="predicted"/>
<feature type="binding site" evidence="4">
    <location>
        <position position="567"/>
    </location>
    <ligand>
        <name>S-adenosyl-L-methionine</name>
        <dbReference type="ChEBI" id="CHEBI:59789"/>
    </ligand>
</feature>
<comment type="caution">
    <text evidence="4">Lacks conserved residue(s) required for the propagation of feature annotation.</text>
</comment>
<gene>
    <name evidence="6" type="ORF">Indivirus_2_119</name>
</gene>
<feature type="active site" description="Proton acceptor" evidence="4">
    <location>
        <position position="695"/>
    </location>
</feature>
<protein>
    <submittedName>
        <fullName evidence="6">FtsJ-like methyltransferase</fullName>
    </submittedName>
</protein>
<reference evidence="6" key="1">
    <citation type="journal article" date="2017" name="Science">
        <title>Giant viruses with an expanded complement of translation system components.</title>
        <authorList>
            <person name="Schulz F."/>
            <person name="Yutin N."/>
            <person name="Ivanova N.N."/>
            <person name="Ortega D.R."/>
            <person name="Lee T.K."/>
            <person name="Vierheilig J."/>
            <person name="Daims H."/>
            <person name="Horn M."/>
            <person name="Wagner M."/>
            <person name="Jensen G.J."/>
            <person name="Kyrpides N.C."/>
            <person name="Koonin E.V."/>
            <person name="Woyke T."/>
        </authorList>
    </citation>
    <scope>NUCLEOTIDE SEQUENCE</scope>
    <source>
        <strain evidence="6">ILV1</strain>
    </source>
</reference>
<evidence type="ECO:0000259" key="5">
    <source>
        <dbReference type="PROSITE" id="PS51614"/>
    </source>
</evidence>
<name>A0A1V0SDE0_9VIRU</name>
<feature type="domain" description="Adrift-type SAM-dependent 2'-O-MTase" evidence="5">
    <location>
        <begin position="531"/>
        <end position="743"/>
    </location>
</feature>
<feature type="binding site" evidence="4">
    <location>
        <position position="653"/>
    </location>
    <ligand>
        <name>S-adenosyl-L-methionine</name>
        <dbReference type="ChEBI" id="CHEBI:59789"/>
    </ligand>
</feature>
<dbReference type="PANTHER" id="PTHR16121">
    <property type="entry name" value="CAP-SPECIFIC MRNA (NUCLEOSIDE-2'-O-)-METHYLTRANSFERASE 1-RELATED"/>
    <property type="match status" value="1"/>
</dbReference>
<dbReference type="InterPro" id="IPR025807">
    <property type="entry name" value="Adrift-typ_MeTrfase"/>
</dbReference>
<dbReference type="Pfam" id="PF01728">
    <property type="entry name" value="FtsJ"/>
    <property type="match status" value="1"/>
</dbReference>
<organism evidence="6">
    <name type="scientific">Indivirus ILV1</name>
    <dbReference type="NCBI Taxonomy" id="1977633"/>
    <lineage>
        <taxon>Viruses</taxon>
        <taxon>Varidnaviria</taxon>
        <taxon>Bamfordvirae</taxon>
        <taxon>Nucleocytoviricota</taxon>
        <taxon>Megaviricetes</taxon>
        <taxon>Imitervirales</taxon>
        <taxon>Mimiviridae</taxon>
        <taxon>Klosneuvirinae</taxon>
        <taxon>Indivirus</taxon>
    </lineage>
</organism>
<evidence type="ECO:0000256" key="4">
    <source>
        <dbReference type="PROSITE-ProRule" id="PRU00946"/>
    </source>
</evidence>
<evidence type="ECO:0000313" key="6">
    <source>
        <dbReference type="EMBL" id="ARF09740.1"/>
    </source>
</evidence>
<dbReference type="EMBL" id="KY684086">
    <property type="protein sequence ID" value="ARF09740.1"/>
    <property type="molecule type" value="Genomic_DNA"/>
</dbReference>
<keyword evidence="2 4" id="KW-0808">Transferase</keyword>
<accession>A0A1V0SDE0</accession>
<dbReference type="GO" id="GO:0006370">
    <property type="term" value="P:7-methylguanosine mRNA capping"/>
    <property type="evidence" value="ECO:0007669"/>
    <property type="project" value="TreeGrafter"/>
</dbReference>
<evidence type="ECO:0000256" key="2">
    <source>
        <dbReference type="ARBA" id="ARBA00022679"/>
    </source>
</evidence>
<dbReference type="InterPro" id="IPR002877">
    <property type="entry name" value="RNA_MeTrfase_FtsJ_dom"/>
</dbReference>
<dbReference type="GO" id="GO:0032259">
    <property type="term" value="P:methylation"/>
    <property type="evidence" value="ECO:0007669"/>
    <property type="project" value="UniProtKB-KW"/>
</dbReference>
<keyword evidence="3 4" id="KW-0949">S-adenosyl-L-methionine</keyword>
<dbReference type="GO" id="GO:0004483">
    <property type="term" value="F:methyltransferase cap1 activity"/>
    <property type="evidence" value="ECO:0007669"/>
    <property type="project" value="TreeGrafter"/>
</dbReference>
<evidence type="ECO:0000256" key="1">
    <source>
        <dbReference type="ARBA" id="ARBA00022603"/>
    </source>
</evidence>
<sequence length="841" mass="99341">MIFDIDIKNEKNADIYYVRPKLDNILQYIMTSKYLPLVHRYTSFIKKLYPKYYDYIKSHNPPIVMYSNISPFFIISYILLQSYDKTIRYDKTYIAASNTGSLEAVLYQNVNKKCNIIQVFPKDCNVQEKRNDMYNDVKKLKDVYGNIFHVDQPETKISEGDYSLFIYIFFGFEGCKGIQSNEYQHFFYTCMALNKLENGGTYIFKYHYYSQTYMKQILFILGNLFETIEIKDINISSLPEIYVSCFNYKKISSDNNKKLLEILNKWEKLNPNDALDLNYSDKKLSEKYDIIDEFNPKIHYDTFVTNIIKTKSNYPEHANNAFNKLFRKLDKYYIKITQPEYRKFTDADLIQNFKETYNNKLNASLKLLKKYNIPPKPKYELDIVEYKEKVLFESITLPRTIIVQVMDYDKICESDIQKIRKKYEISNKEKDSPIQINLGTKEIDVKPTERYAVISKDSICKDIKFKLKPQDYNYNKNLFSFGKYAFDKYKHQLNLYKLNIDALGPKKWSRIASQIDVSQAIINTVQNEYGIIITRGFVKMFELCTEFNLVNTNQDIIKSFHTCEAPGHFINATNHYIKSKNPKAKLDWYGNSLNPFTEAGRLRHALGDHYGYLKKYKDRWLFGKDNSGDITNKENILEFKKKLGQSMDLFTSDCGISTESKEEYFNQEINTSKLHFCQCFIALLTLKLGGNAVFKTFIPFSEISTFSIIFLIMKHFESFYIIKQQTSSPENSEVYFIAKNKTQHLSEDMEKYLFSCLDNYNPKLSLFPREVYSDYFLLQMEKICSKFAGKQIRYLVRTFYFVDAADQLADYDHILNNAKLAYARNWIENLHFIPIDKKLQL</sequence>
<keyword evidence="1 4" id="KW-0489">Methyltransferase</keyword>
<evidence type="ECO:0000256" key="3">
    <source>
        <dbReference type="ARBA" id="ARBA00022691"/>
    </source>
</evidence>
<dbReference type="InterPro" id="IPR050851">
    <property type="entry name" value="mRNA_Cap_2O-Ribose_MeTrfase"/>
</dbReference>
<dbReference type="Gene3D" id="3.40.50.12760">
    <property type="match status" value="1"/>
</dbReference>
<dbReference type="PROSITE" id="PS51614">
    <property type="entry name" value="SAM_MT_ADRIFT"/>
    <property type="match status" value="1"/>
</dbReference>